<dbReference type="STRING" id="398767.Glov_0284"/>
<dbReference type="Pfam" id="PF12694">
    <property type="entry name" value="cpYpsA"/>
    <property type="match status" value="1"/>
</dbReference>
<evidence type="ECO:0000313" key="1">
    <source>
        <dbReference type="EMBL" id="ACD94013.1"/>
    </source>
</evidence>
<sequence>MNVQLEKIVSGGQTGADRAGLDVAMKVGLPVGGYCPKGRLAEDGTVPEHYPLVEMTKGGYSARTERNVIESDGTLILNIGKLSGGTRLTVECARKHNKPHLVIQLDTAKPKVSTLAEWIDENNIRVLNVAGPRESKSPGVHQLACRYLEEFFLAAGCQPATGS</sequence>
<dbReference type="HOGENOM" id="CLU_108850_0_0_7"/>
<dbReference type="SUPFAM" id="SSF102405">
    <property type="entry name" value="MCP/YpsA-like"/>
    <property type="match status" value="1"/>
</dbReference>
<dbReference type="KEGG" id="glo:Glov_0284"/>
<reference evidence="1 2" key="1">
    <citation type="submission" date="2008-05" db="EMBL/GenBank/DDBJ databases">
        <title>Complete sequence of chromosome of Geobacter lovleyi SZ.</title>
        <authorList>
            <consortium name="US DOE Joint Genome Institute"/>
            <person name="Lucas S."/>
            <person name="Copeland A."/>
            <person name="Lapidus A."/>
            <person name="Glavina del Rio T."/>
            <person name="Dalin E."/>
            <person name="Tice H."/>
            <person name="Bruce D."/>
            <person name="Goodwin L."/>
            <person name="Pitluck S."/>
            <person name="Chertkov O."/>
            <person name="Meincke L."/>
            <person name="Brettin T."/>
            <person name="Detter J.C."/>
            <person name="Han C."/>
            <person name="Tapia R."/>
            <person name="Kuske C.R."/>
            <person name="Schmutz J."/>
            <person name="Larimer F."/>
            <person name="Land M."/>
            <person name="Hauser L."/>
            <person name="Kyrpides N."/>
            <person name="Mikhailova N."/>
            <person name="Sung Y."/>
            <person name="Fletcher K.E."/>
            <person name="Ritalahti K.M."/>
            <person name="Loeffler F.E."/>
            <person name="Richardson P."/>
        </authorList>
    </citation>
    <scope>NUCLEOTIDE SEQUENCE [LARGE SCALE GENOMIC DNA]</scope>
    <source>
        <strain evidence="2">ATCC BAA-1151 / DSM 17278 / SZ</strain>
    </source>
</reference>
<dbReference type="OrthoDB" id="283616at2"/>
<proteinExistence type="predicted"/>
<dbReference type="Gene3D" id="3.40.50.450">
    <property type="match status" value="1"/>
</dbReference>
<protein>
    <recommendedName>
        <fullName evidence="3">Molybdenum carrier</fullName>
    </recommendedName>
</protein>
<keyword evidence="2" id="KW-1185">Reference proteome</keyword>
<evidence type="ECO:0000313" key="2">
    <source>
        <dbReference type="Proteomes" id="UP000002420"/>
    </source>
</evidence>
<dbReference type="AlphaFoldDB" id="B3EB29"/>
<dbReference type="Proteomes" id="UP000002420">
    <property type="component" value="Chromosome"/>
</dbReference>
<dbReference type="eggNOG" id="COG0758">
    <property type="taxonomic scope" value="Bacteria"/>
</dbReference>
<evidence type="ECO:0008006" key="3">
    <source>
        <dbReference type="Google" id="ProtNLM"/>
    </source>
</evidence>
<organism evidence="1 2">
    <name type="scientific">Trichlorobacter lovleyi (strain ATCC BAA-1151 / DSM 17278 / SZ)</name>
    <name type="common">Geobacter lovleyi</name>
    <dbReference type="NCBI Taxonomy" id="398767"/>
    <lineage>
        <taxon>Bacteria</taxon>
        <taxon>Pseudomonadati</taxon>
        <taxon>Thermodesulfobacteriota</taxon>
        <taxon>Desulfuromonadia</taxon>
        <taxon>Geobacterales</taxon>
        <taxon>Geobacteraceae</taxon>
        <taxon>Trichlorobacter</taxon>
    </lineage>
</organism>
<accession>B3EB29</accession>
<dbReference type="EMBL" id="CP001089">
    <property type="protein sequence ID" value="ACD94013.1"/>
    <property type="molecule type" value="Genomic_DNA"/>
</dbReference>
<dbReference type="InterPro" id="IPR024755">
    <property type="entry name" value="cpYpsA"/>
</dbReference>
<gene>
    <name evidence="1" type="ordered locus">Glov_0284</name>
</gene>
<name>B3EB29_TRIL1</name>
<dbReference type="RefSeq" id="WP_012468370.1">
    <property type="nucleotide sequence ID" value="NC_010814.1"/>
</dbReference>